<sequence length="135" mass="15350">MLFQKEASLQTETYNGITNYKFWLFFHKFGPDTDTFIVPWSQFQETILVKIGAQSLKEVLHSLYTILMSMFGSPDSADFNAGKRRKSDAGQDRGCRRGDPISPLPGDECVLFCPWLALSSKNKTLNSRALVRQLH</sequence>
<dbReference type="Proteomes" id="UP000499080">
    <property type="component" value="Unassembled WGS sequence"/>
</dbReference>
<feature type="region of interest" description="Disordered" evidence="1">
    <location>
        <begin position="76"/>
        <end position="102"/>
    </location>
</feature>
<proteinExistence type="predicted"/>
<reference evidence="2 3" key="1">
    <citation type="journal article" date="2019" name="Sci. Rep.">
        <title>Orb-weaving spider Araneus ventricosus genome elucidates the spidroin gene catalogue.</title>
        <authorList>
            <person name="Kono N."/>
            <person name="Nakamura H."/>
            <person name="Ohtoshi R."/>
            <person name="Moran D.A.P."/>
            <person name="Shinohara A."/>
            <person name="Yoshida Y."/>
            <person name="Fujiwara M."/>
            <person name="Mori M."/>
            <person name="Tomita M."/>
            <person name="Arakawa K."/>
        </authorList>
    </citation>
    <scope>NUCLEOTIDE SEQUENCE [LARGE SCALE GENOMIC DNA]</scope>
</reference>
<protein>
    <submittedName>
        <fullName evidence="2">Uncharacterized protein</fullName>
    </submittedName>
</protein>
<evidence type="ECO:0000313" key="3">
    <source>
        <dbReference type="Proteomes" id="UP000499080"/>
    </source>
</evidence>
<feature type="compositionally biased region" description="Basic and acidic residues" evidence="1">
    <location>
        <begin position="87"/>
        <end position="99"/>
    </location>
</feature>
<accession>A0A4Y2I083</accession>
<organism evidence="2 3">
    <name type="scientific">Araneus ventricosus</name>
    <name type="common">Orbweaver spider</name>
    <name type="synonym">Epeira ventricosa</name>
    <dbReference type="NCBI Taxonomy" id="182803"/>
    <lineage>
        <taxon>Eukaryota</taxon>
        <taxon>Metazoa</taxon>
        <taxon>Ecdysozoa</taxon>
        <taxon>Arthropoda</taxon>
        <taxon>Chelicerata</taxon>
        <taxon>Arachnida</taxon>
        <taxon>Araneae</taxon>
        <taxon>Araneomorphae</taxon>
        <taxon>Entelegynae</taxon>
        <taxon>Araneoidea</taxon>
        <taxon>Araneidae</taxon>
        <taxon>Araneus</taxon>
    </lineage>
</organism>
<keyword evidence="3" id="KW-1185">Reference proteome</keyword>
<dbReference type="EMBL" id="BGPR01002282">
    <property type="protein sequence ID" value="GBM70905.1"/>
    <property type="molecule type" value="Genomic_DNA"/>
</dbReference>
<evidence type="ECO:0000313" key="2">
    <source>
        <dbReference type="EMBL" id="GBM70905.1"/>
    </source>
</evidence>
<evidence type="ECO:0000256" key="1">
    <source>
        <dbReference type="SAM" id="MobiDB-lite"/>
    </source>
</evidence>
<comment type="caution">
    <text evidence="2">The sequence shown here is derived from an EMBL/GenBank/DDBJ whole genome shotgun (WGS) entry which is preliminary data.</text>
</comment>
<dbReference type="AlphaFoldDB" id="A0A4Y2I083"/>
<gene>
    <name evidence="2" type="ORF">AVEN_238064_1</name>
</gene>
<name>A0A4Y2I083_ARAVE</name>